<organism evidence="4 5">
    <name type="scientific">Fervidobacterium pennivorans</name>
    <dbReference type="NCBI Taxonomy" id="93466"/>
    <lineage>
        <taxon>Bacteria</taxon>
        <taxon>Thermotogati</taxon>
        <taxon>Thermotogota</taxon>
        <taxon>Thermotogae</taxon>
        <taxon>Thermotogales</taxon>
        <taxon>Fervidobacteriaceae</taxon>
        <taxon>Fervidobacterium</taxon>
    </lineage>
</organism>
<evidence type="ECO:0000313" key="5">
    <source>
        <dbReference type="Proteomes" id="UP000077096"/>
    </source>
</evidence>
<name>A0A172T494_FERPE</name>
<feature type="domain" description="FecR protein" evidence="3">
    <location>
        <begin position="164"/>
        <end position="262"/>
    </location>
</feature>
<evidence type="ECO:0000313" key="4">
    <source>
        <dbReference type="EMBL" id="ANE41839.1"/>
    </source>
</evidence>
<dbReference type="PANTHER" id="PTHR38731">
    <property type="entry name" value="LIPL45-RELATED LIPOPROTEIN-RELATED"/>
    <property type="match status" value="1"/>
</dbReference>
<feature type="compositionally biased region" description="Basic and acidic residues" evidence="1">
    <location>
        <begin position="313"/>
        <end position="331"/>
    </location>
</feature>
<evidence type="ECO:0000256" key="2">
    <source>
        <dbReference type="SAM" id="SignalP"/>
    </source>
</evidence>
<proteinExistence type="predicted"/>
<keyword evidence="2" id="KW-0732">Signal</keyword>
<sequence>MKRSFKLLILTILTVFAISVFAELKVTLQSDTVVIGGKLPITVEVTGKDGKDAQFTLKAKLNFGGFDKPEVLTKGLTGNGKLVLNYLAPKKAGEVKITFTAETTDKSIFTQEVSIKVTEKDESEFSEQLNAQIDSFRGSVAIKKFNKKTWESITKNTVIQEGDEVLTLEKSYVVIKFPDGSMTKITENTQVLFEKLRVSKEGKILVSIVIQKGGTYNIVQKMMAGSSFEVKAGSVTAGVRGTEFGVENIDDKPVIKVWSGEVFAFFGNDFVLPVTAGQTLIYQLGTELVQDISQLFDSTTLEPLKELMPEVEKMFEETPEKPEKQEEKPSTTREGQQPQPQPELQPKAYIPPLGVETAIKDNQKYIVYSISPEFTIGPVTLGIGLTAYATEVGGTLYYGIPSENPSTDIINMITINHVALNLGNLYLRYGNMPPISLGMGFSVRDYFKPYAKSFDTKISFGSFALFLHIPYELTKLWIPEIVQSDSVIAGEVEVKSAVFGMDLGIAALYDTKVTNENTKPTVDDTPINLSLSTFLRYPLLNNFYLGLEVGSQWLADMSKFGIGAFAGLSGKIGIADIIIGGYGTWNGFRPFHFGRIYTVQKLKNELPTLDNVETSFGFLAGLSFYHDIATGRFYIYGDFSGDMDALGEFRITIPQIGAVAGLFIYGYYFDQTPFSNGEFFDSDTISFLRITYPIMERNLVAGIVYNWDGTKWVQSVYIGSEISW</sequence>
<dbReference type="PANTHER" id="PTHR38731:SF1">
    <property type="entry name" value="FECR PROTEIN DOMAIN-CONTAINING PROTEIN"/>
    <property type="match status" value="1"/>
</dbReference>
<gene>
    <name evidence="4" type="ORF">JM64_07655</name>
</gene>
<dbReference type="AlphaFoldDB" id="A0A172T494"/>
<dbReference type="PATRIC" id="fig|93466.3.peg.1615"/>
<dbReference type="EMBL" id="CP011393">
    <property type="protein sequence ID" value="ANE41839.1"/>
    <property type="molecule type" value="Genomic_DNA"/>
</dbReference>
<feature type="signal peptide" evidence="2">
    <location>
        <begin position="1"/>
        <end position="22"/>
    </location>
</feature>
<dbReference type="Gene3D" id="2.60.120.1440">
    <property type="match status" value="1"/>
</dbReference>
<reference evidence="4 5" key="1">
    <citation type="submission" date="2014-08" db="EMBL/GenBank/DDBJ databases">
        <title>Fervidobacterium pennivorans DYC genome.</title>
        <authorList>
            <person name="Wushke S."/>
        </authorList>
    </citation>
    <scope>NUCLEOTIDE SEQUENCE [LARGE SCALE GENOMIC DNA]</scope>
    <source>
        <strain evidence="4 5">DYC</strain>
    </source>
</reference>
<feature type="compositionally biased region" description="Low complexity" evidence="1">
    <location>
        <begin position="336"/>
        <end position="346"/>
    </location>
</feature>
<accession>A0A172T494</accession>
<evidence type="ECO:0000259" key="3">
    <source>
        <dbReference type="Pfam" id="PF04773"/>
    </source>
</evidence>
<dbReference type="Pfam" id="PF04773">
    <property type="entry name" value="FecR"/>
    <property type="match status" value="1"/>
</dbReference>
<protein>
    <recommendedName>
        <fullName evidence="3">FecR protein domain-containing protein</fullName>
    </recommendedName>
</protein>
<dbReference type="OrthoDB" id="48708at2"/>
<feature type="region of interest" description="Disordered" evidence="1">
    <location>
        <begin position="313"/>
        <end position="347"/>
    </location>
</feature>
<feature type="chain" id="PRO_5008000386" description="FecR protein domain-containing protein" evidence="2">
    <location>
        <begin position="23"/>
        <end position="724"/>
    </location>
</feature>
<dbReference type="Proteomes" id="UP000077096">
    <property type="component" value="Chromosome"/>
</dbReference>
<dbReference type="KEGG" id="fng:JM64_07655"/>
<dbReference type="InterPro" id="IPR006860">
    <property type="entry name" value="FecR"/>
</dbReference>
<evidence type="ECO:0000256" key="1">
    <source>
        <dbReference type="SAM" id="MobiDB-lite"/>
    </source>
</evidence>